<comment type="caution">
    <text evidence="2">The sequence shown here is derived from an EMBL/GenBank/DDBJ whole genome shotgun (WGS) entry which is preliminary data.</text>
</comment>
<dbReference type="Proteomes" id="UP000680038">
    <property type="component" value="Unassembled WGS sequence"/>
</dbReference>
<evidence type="ECO:0000313" key="2">
    <source>
        <dbReference type="EMBL" id="CAG5017888.1"/>
    </source>
</evidence>
<evidence type="ECO:0000259" key="1">
    <source>
        <dbReference type="Pfam" id="PF13590"/>
    </source>
</evidence>
<accession>A0A916JKF6</accession>
<proteinExistence type="predicted"/>
<dbReference type="PROSITE" id="PS51257">
    <property type="entry name" value="PROKAR_LIPOPROTEIN"/>
    <property type="match status" value="1"/>
</dbReference>
<organism evidence="2 3">
    <name type="scientific">Dyadobacter helix</name>
    <dbReference type="NCBI Taxonomy" id="2822344"/>
    <lineage>
        <taxon>Bacteria</taxon>
        <taxon>Pseudomonadati</taxon>
        <taxon>Bacteroidota</taxon>
        <taxon>Cytophagia</taxon>
        <taxon>Cytophagales</taxon>
        <taxon>Spirosomataceae</taxon>
        <taxon>Dyadobacter</taxon>
    </lineage>
</organism>
<reference evidence="2" key="1">
    <citation type="submission" date="2021-04" db="EMBL/GenBank/DDBJ databases">
        <authorList>
            <person name="Rodrigo-Torres L."/>
            <person name="Arahal R. D."/>
            <person name="Lucena T."/>
        </authorList>
    </citation>
    <scope>NUCLEOTIDE SEQUENCE</scope>
    <source>
        <strain evidence="2">CECT 9275</strain>
    </source>
</reference>
<dbReference type="RefSeq" id="WP_215242186.1">
    <property type="nucleotide sequence ID" value="NZ_CAJRAF010000004.1"/>
</dbReference>
<evidence type="ECO:0000313" key="3">
    <source>
        <dbReference type="Proteomes" id="UP000680038"/>
    </source>
</evidence>
<feature type="domain" description="DUF4136" evidence="1">
    <location>
        <begin position="22"/>
        <end position="174"/>
    </location>
</feature>
<keyword evidence="3" id="KW-1185">Reference proteome</keyword>
<dbReference type="AlphaFoldDB" id="A0A916JKF6"/>
<gene>
    <name evidence="2" type="ORF">DYBT9275_05867</name>
</gene>
<dbReference type="InterPro" id="IPR025411">
    <property type="entry name" value="DUF4136"/>
</dbReference>
<dbReference type="Pfam" id="PF13590">
    <property type="entry name" value="DUF4136"/>
    <property type="match status" value="1"/>
</dbReference>
<sequence>MDRLVYLLVILATACSPEIQTYSAYDKNINVAQFQTYQWSKPVQTDGERYPFYYNEINEKRIKAAVNDLLAVRGYVLTDSSAELRLDYTITVEDRSVFLPDPYGYMYWGHYMRPRPDIFNYREATLAIDVLDSSNGHLLWRGWAVGALEVVIYEGSDIDVVIKSAIAKIFKDFPMSAKRENIKMTIKVH</sequence>
<protein>
    <recommendedName>
        <fullName evidence="1">DUF4136 domain-containing protein</fullName>
    </recommendedName>
</protein>
<dbReference type="Gene3D" id="3.30.160.670">
    <property type="match status" value="1"/>
</dbReference>
<name>A0A916JKF6_9BACT</name>
<dbReference type="EMBL" id="CAJRAF010000004">
    <property type="protein sequence ID" value="CAG5017888.1"/>
    <property type="molecule type" value="Genomic_DNA"/>
</dbReference>